<dbReference type="Gene3D" id="3.40.50.720">
    <property type="entry name" value="NAD(P)-binding Rossmann-like Domain"/>
    <property type="match status" value="1"/>
</dbReference>
<dbReference type="PANTHER" id="PTHR43157">
    <property type="entry name" value="PHOSPHATIDYLINOSITOL-GLYCAN BIOSYNTHESIS CLASS F PROTEIN-RELATED"/>
    <property type="match status" value="1"/>
</dbReference>
<sequence>MASNASFGKETGALEVAKTFSSQAKGKTILITGVSTGGIGDALAQAFAHGGASTVIITGRSDTKLDAAMKSLSAAYPSTTFRPLKLDLNSLQAAADAAKKILDDAAISEIDIIVANAGFNTVVAPREVTTDNIESHFGGNHLAHFVFITRLIPKLRAAAKKNIAGATRVVMMSSAATFISPIRFSDWNFEGKPLADDEKTDRTMLDMMGFEYTDKFEPTVAYAQSKTANILFALELSKRLASEGIFSFATHPGLVSSAGANASLSKLSKEQIDGFAKFAVVKTIDVGSATSMVAALDPKLTPESGVYLDDCQIANAPAWATDASSAERLWKLSEEIIGQKGVS</sequence>
<evidence type="ECO:0000313" key="2">
    <source>
        <dbReference type="EMBL" id="KAF2733978.1"/>
    </source>
</evidence>
<organism evidence="2 3">
    <name type="scientific">Polyplosphaeria fusca</name>
    <dbReference type="NCBI Taxonomy" id="682080"/>
    <lineage>
        <taxon>Eukaryota</taxon>
        <taxon>Fungi</taxon>
        <taxon>Dikarya</taxon>
        <taxon>Ascomycota</taxon>
        <taxon>Pezizomycotina</taxon>
        <taxon>Dothideomycetes</taxon>
        <taxon>Pleosporomycetidae</taxon>
        <taxon>Pleosporales</taxon>
        <taxon>Tetraplosphaeriaceae</taxon>
        <taxon>Polyplosphaeria</taxon>
    </lineage>
</organism>
<dbReference type="EMBL" id="ML996154">
    <property type="protein sequence ID" value="KAF2733978.1"/>
    <property type="molecule type" value="Genomic_DNA"/>
</dbReference>
<dbReference type="Proteomes" id="UP000799444">
    <property type="component" value="Unassembled WGS sequence"/>
</dbReference>
<keyword evidence="3" id="KW-1185">Reference proteome</keyword>
<dbReference type="SUPFAM" id="SSF51735">
    <property type="entry name" value="NAD(P)-binding Rossmann-fold domains"/>
    <property type="match status" value="1"/>
</dbReference>
<protein>
    <submittedName>
        <fullName evidence="2">Retinol dehydrogenase 12</fullName>
    </submittedName>
</protein>
<dbReference type="PANTHER" id="PTHR43157:SF31">
    <property type="entry name" value="PHOSPHATIDYLINOSITOL-GLYCAN BIOSYNTHESIS CLASS F PROTEIN"/>
    <property type="match status" value="1"/>
</dbReference>
<dbReference type="GO" id="GO:0016491">
    <property type="term" value="F:oxidoreductase activity"/>
    <property type="evidence" value="ECO:0007669"/>
    <property type="project" value="UniProtKB-KW"/>
</dbReference>
<accession>A0A9P4V2B5</accession>
<dbReference type="Pfam" id="PF00106">
    <property type="entry name" value="adh_short"/>
    <property type="match status" value="1"/>
</dbReference>
<comment type="caution">
    <text evidence="2">The sequence shown here is derived from an EMBL/GenBank/DDBJ whole genome shotgun (WGS) entry which is preliminary data.</text>
</comment>
<reference evidence="2" key="1">
    <citation type="journal article" date="2020" name="Stud. Mycol.">
        <title>101 Dothideomycetes genomes: a test case for predicting lifestyles and emergence of pathogens.</title>
        <authorList>
            <person name="Haridas S."/>
            <person name="Albert R."/>
            <person name="Binder M."/>
            <person name="Bloem J."/>
            <person name="Labutti K."/>
            <person name="Salamov A."/>
            <person name="Andreopoulos B."/>
            <person name="Baker S."/>
            <person name="Barry K."/>
            <person name="Bills G."/>
            <person name="Bluhm B."/>
            <person name="Cannon C."/>
            <person name="Castanera R."/>
            <person name="Culley D."/>
            <person name="Daum C."/>
            <person name="Ezra D."/>
            <person name="Gonzalez J."/>
            <person name="Henrissat B."/>
            <person name="Kuo A."/>
            <person name="Liang C."/>
            <person name="Lipzen A."/>
            <person name="Lutzoni F."/>
            <person name="Magnuson J."/>
            <person name="Mondo S."/>
            <person name="Nolan M."/>
            <person name="Ohm R."/>
            <person name="Pangilinan J."/>
            <person name="Park H.-J."/>
            <person name="Ramirez L."/>
            <person name="Alfaro M."/>
            <person name="Sun H."/>
            <person name="Tritt A."/>
            <person name="Yoshinaga Y."/>
            <person name="Zwiers L.-H."/>
            <person name="Turgeon B."/>
            <person name="Goodwin S."/>
            <person name="Spatafora J."/>
            <person name="Crous P."/>
            <person name="Grigoriev I."/>
        </authorList>
    </citation>
    <scope>NUCLEOTIDE SEQUENCE</scope>
    <source>
        <strain evidence="2">CBS 125425</strain>
    </source>
</reference>
<gene>
    <name evidence="2" type="ORF">EJ04DRAFT_257414</name>
</gene>
<dbReference type="OrthoDB" id="191139at2759"/>
<dbReference type="InterPro" id="IPR002347">
    <property type="entry name" value="SDR_fam"/>
</dbReference>
<keyword evidence="1" id="KW-0560">Oxidoreductase</keyword>
<proteinExistence type="predicted"/>
<dbReference type="InterPro" id="IPR036291">
    <property type="entry name" value="NAD(P)-bd_dom_sf"/>
</dbReference>
<dbReference type="AlphaFoldDB" id="A0A9P4V2B5"/>
<name>A0A9P4V2B5_9PLEO</name>
<evidence type="ECO:0000313" key="3">
    <source>
        <dbReference type="Proteomes" id="UP000799444"/>
    </source>
</evidence>
<evidence type="ECO:0000256" key="1">
    <source>
        <dbReference type="ARBA" id="ARBA00023002"/>
    </source>
</evidence>